<evidence type="ECO:0000313" key="4">
    <source>
        <dbReference type="Proteomes" id="UP000199702"/>
    </source>
</evidence>
<name>A0A1H6VDU0_9FLAO</name>
<dbReference type="GO" id="GO:0006508">
    <property type="term" value="P:proteolysis"/>
    <property type="evidence" value="ECO:0007669"/>
    <property type="project" value="UniProtKB-KW"/>
</dbReference>
<proteinExistence type="inferred from homology"/>
<feature type="domain" description="Peptidase C1A papain C-terminal" evidence="2">
    <location>
        <begin position="61"/>
        <end position="294"/>
    </location>
</feature>
<dbReference type="SUPFAM" id="SSF54001">
    <property type="entry name" value="Cysteine proteinases"/>
    <property type="match status" value="1"/>
</dbReference>
<reference evidence="4" key="1">
    <citation type="submission" date="2016-10" db="EMBL/GenBank/DDBJ databases">
        <authorList>
            <person name="Varghese N."/>
            <person name="Submissions S."/>
        </authorList>
    </citation>
    <scope>NUCLEOTIDE SEQUENCE [LARGE SCALE GENOMIC DNA]</scope>
    <source>
        <strain evidence="4">DSM 17934</strain>
    </source>
</reference>
<dbReference type="InterPro" id="IPR025660">
    <property type="entry name" value="Pept_his_AS"/>
</dbReference>
<dbReference type="RefSeq" id="WP_091313089.1">
    <property type="nucleotide sequence ID" value="NZ_CBCSJU010000006.1"/>
</dbReference>
<accession>A0A1H6VDU0</accession>
<keyword evidence="3" id="KW-0378">Hydrolase</keyword>
<dbReference type="SMART" id="SM00645">
    <property type="entry name" value="Pept_C1"/>
    <property type="match status" value="1"/>
</dbReference>
<evidence type="ECO:0000256" key="1">
    <source>
        <dbReference type="ARBA" id="ARBA00008455"/>
    </source>
</evidence>
<keyword evidence="4" id="KW-1185">Reference proteome</keyword>
<dbReference type="InterPro" id="IPR013128">
    <property type="entry name" value="Peptidase_C1A"/>
</dbReference>
<organism evidence="3 4">
    <name type="scientific">Flavobacterium terrigena</name>
    <dbReference type="NCBI Taxonomy" id="402734"/>
    <lineage>
        <taxon>Bacteria</taxon>
        <taxon>Pseudomonadati</taxon>
        <taxon>Bacteroidota</taxon>
        <taxon>Flavobacteriia</taxon>
        <taxon>Flavobacteriales</taxon>
        <taxon>Flavobacteriaceae</taxon>
        <taxon>Flavobacterium</taxon>
    </lineage>
</organism>
<dbReference type="OrthoDB" id="3648721at2"/>
<dbReference type="InterPro" id="IPR038765">
    <property type="entry name" value="Papain-like_cys_pep_sf"/>
</dbReference>
<sequence length="315" mass="34407">MSNSIENGLGWMPDLPDFRDLTTESSSVQEIFSAVTMKFNPVMGESKTKSKTKKAETPLTLATSVDLRSWCSPIENQGQLGSCTANAGVGLLEYYQRRAYGIHLEASRLFLYKVTRNLLKWTGDTGAYLRTTMKAMAGFGICPEEYWPYSDVKTGANGVPTDPFEREPSGFNYQFASNYKATTYYRLDPVGATPATILNNVKTYAAAGLPSMFGFTVYNSISQAGSNGGKIPYPKYGDSVLGGHAVVVVGYDDNIVIQNGVGGPKTTGALLIRNSWGTSWGSSGYGYLPYEYVLKGLAKDFWSMVNASFFNTNNF</sequence>
<dbReference type="Proteomes" id="UP000199702">
    <property type="component" value="Unassembled WGS sequence"/>
</dbReference>
<protein>
    <submittedName>
        <fullName evidence="3">Cysteine protease, C1A family</fullName>
    </submittedName>
</protein>
<dbReference type="InterPro" id="IPR000668">
    <property type="entry name" value="Peptidase_C1A_C"/>
</dbReference>
<keyword evidence="3" id="KW-0645">Protease</keyword>
<dbReference type="EMBL" id="FNYA01000005">
    <property type="protein sequence ID" value="SEJ02809.1"/>
    <property type="molecule type" value="Genomic_DNA"/>
</dbReference>
<dbReference type="CDD" id="cd02619">
    <property type="entry name" value="Peptidase_C1"/>
    <property type="match status" value="1"/>
</dbReference>
<dbReference type="GO" id="GO:0008234">
    <property type="term" value="F:cysteine-type peptidase activity"/>
    <property type="evidence" value="ECO:0007669"/>
    <property type="project" value="InterPro"/>
</dbReference>
<evidence type="ECO:0000313" key="3">
    <source>
        <dbReference type="EMBL" id="SEJ02809.1"/>
    </source>
</evidence>
<dbReference type="PANTHER" id="PTHR12411">
    <property type="entry name" value="CYSTEINE PROTEASE FAMILY C1-RELATED"/>
    <property type="match status" value="1"/>
</dbReference>
<gene>
    <name evidence="3" type="ORF">SAMN05660918_2201</name>
</gene>
<dbReference type="STRING" id="402734.SAMN05660918_2201"/>
<dbReference type="Gene3D" id="3.90.70.10">
    <property type="entry name" value="Cysteine proteinases"/>
    <property type="match status" value="1"/>
</dbReference>
<dbReference type="PROSITE" id="PS00639">
    <property type="entry name" value="THIOL_PROTEASE_HIS"/>
    <property type="match status" value="1"/>
</dbReference>
<dbReference type="AlphaFoldDB" id="A0A1H6VDU0"/>
<comment type="similarity">
    <text evidence="1">Belongs to the peptidase C1 family.</text>
</comment>
<dbReference type="Pfam" id="PF00112">
    <property type="entry name" value="Peptidase_C1"/>
    <property type="match status" value="1"/>
</dbReference>
<evidence type="ECO:0000259" key="2">
    <source>
        <dbReference type="SMART" id="SM00645"/>
    </source>
</evidence>